<evidence type="ECO:0000256" key="2">
    <source>
        <dbReference type="SAM" id="MobiDB-lite"/>
    </source>
</evidence>
<organism evidence="4 5">
    <name type="scientific">Marinifilum breve</name>
    <dbReference type="NCBI Taxonomy" id="2184082"/>
    <lineage>
        <taxon>Bacteria</taxon>
        <taxon>Pseudomonadati</taxon>
        <taxon>Bacteroidota</taxon>
        <taxon>Bacteroidia</taxon>
        <taxon>Marinilabiliales</taxon>
        <taxon>Marinifilaceae</taxon>
    </lineage>
</organism>
<dbReference type="OrthoDB" id="9806592at2"/>
<dbReference type="EMBL" id="QFLI01000011">
    <property type="protein sequence ID" value="PXX96900.1"/>
    <property type="molecule type" value="Genomic_DNA"/>
</dbReference>
<dbReference type="GO" id="GO:0008233">
    <property type="term" value="F:peptidase activity"/>
    <property type="evidence" value="ECO:0007669"/>
    <property type="project" value="InterPro"/>
</dbReference>
<dbReference type="PANTHER" id="PTHR42987:SF4">
    <property type="entry name" value="PROTEASE SOHB-RELATED"/>
    <property type="match status" value="1"/>
</dbReference>
<dbReference type="SUPFAM" id="SSF52096">
    <property type="entry name" value="ClpP/crotonase"/>
    <property type="match status" value="1"/>
</dbReference>
<reference evidence="4 5" key="1">
    <citation type="submission" date="2018-05" db="EMBL/GenBank/DDBJ databases">
        <title>Marinifilum breve JC075T sp. nov., a marine bacterium isolated from Yongle Blue Hole in the South China Sea.</title>
        <authorList>
            <person name="Fu T."/>
        </authorList>
    </citation>
    <scope>NUCLEOTIDE SEQUENCE [LARGE SCALE GENOMIC DNA]</scope>
    <source>
        <strain evidence="4 5">JC075</strain>
    </source>
</reference>
<proteinExistence type="inferred from homology"/>
<evidence type="ECO:0000313" key="4">
    <source>
        <dbReference type="EMBL" id="PXX96900.1"/>
    </source>
</evidence>
<feature type="compositionally biased region" description="Basic and acidic residues" evidence="2">
    <location>
        <begin position="388"/>
        <end position="406"/>
    </location>
</feature>
<dbReference type="RefSeq" id="WP_110362935.1">
    <property type="nucleotide sequence ID" value="NZ_QFLI01000011.1"/>
</dbReference>
<feature type="domain" description="Peptidase S49" evidence="3">
    <location>
        <begin position="147"/>
        <end position="285"/>
    </location>
</feature>
<keyword evidence="5" id="KW-1185">Reference proteome</keyword>
<dbReference type="AlphaFoldDB" id="A0A2V4A689"/>
<accession>A0A2V4A689</accession>
<comment type="similarity">
    <text evidence="1">Belongs to the peptidase S49 family.</text>
</comment>
<dbReference type="InterPro" id="IPR002142">
    <property type="entry name" value="Peptidase_S49"/>
</dbReference>
<dbReference type="Gene3D" id="3.90.226.10">
    <property type="entry name" value="2-enoyl-CoA Hydratase, Chain A, domain 1"/>
    <property type="match status" value="1"/>
</dbReference>
<comment type="caution">
    <text evidence="4">The sequence shown here is derived from an EMBL/GenBank/DDBJ whole genome shotgun (WGS) entry which is preliminary data.</text>
</comment>
<evidence type="ECO:0000259" key="3">
    <source>
        <dbReference type="Pfam" id="PF01343"/>
    </source>
</evidence>
<feature type="region of interest" description="Disordered" evidence="2">
    <location>
        <begin position="378"/>
        <end position="425"/>
    </location>
</feature>
<dbReference type="Pfam" id="PF01343">
    <property type="entry name" value="Peptidase_S49"/>
    <property type="match status" value="1"/>
</dbReference>
<dbReference type="InterPro" id="IPR029045">
    <property type="entry name" value="ClpP/crotonase-like_dom_sf"/>
</dbReference>
<dbReference type="GO" id="GO:0006508">
    <property type="term" value="P:proteolysis"/>
    <property type="evidence" value="ECO:0007669"/>
    <property type="project" value="InterPro"/>
</dbReference>
<evidence type="ECO:0000256" key="1">
    <source>
        <dbReference type="ARBA" id="ARBA00008683"/>
    </source>
</evidence>
<name>A0A2V4A689_9BACT</name>
<sequence length="425" mass="47003">MLPRILVEARNSVFLIEHESVQAYLPIVAAAFKGEAVAYDQDSEKQDAKFNITCFAAAGYVKKVPTWEIRWNEFQDVPENTTIVIPIKDVISKYNYCGSPGTTTLSEFVKSAEANKNIVRMVFDIDSPGGEADGTLLFAELIKSIKTETVAFCSGRACSAAYWIAAACDKILFADEMTRLGSIGTYRTFFDDAGWYEQNGVKTEDIYATHSTLKNHDWREAKKGNFNPMKAEVDKVNVLFMTTMEDYREIEDEDALKGKVYFGSESIAAGLADAKGTLQDAIAMTVTEVEDANVLEDEVLESKNENMKQFENVNKTLGVDKLESADDKGVYLNEDQLQALDLCIGTGNQASVELATEKTARENAEGELATANTTIQEKEGEITTLTEKLAEKPGTEDPKVEGKKDDIETEEEFVSDPVTEYAKSI</sequence>
<gene>
    <name evidence="4" type="ORF">DF185_19870</name>
</gene>
<dbReference type="PANTHER" id="PTHR42987">
    <property type="entry name" value="PEPTIDASE S49"/>
    <property type="match status" value="1"/>
</dbReference>
<dbReference type="Proteomes" id="UP000248079">
    <property type="component" value="Unassembled WGS sequence"/>
</dbReference>
<evidence type="ECO:0000313" key="5">
    <source>
        <dbReference type="Proteomes" id="UP000248079"/>
    </source>
</evidence>
<protein>
    <recommendedName>
        <fullName evidence="3">Peptidase S49 domain-containing protein</fullName>
    </recommendedName>
</protein>